<dbReference type="SUPFAM" id="SSF56300">
    <property type="entry name" value="Metallo-dependent phosphatases"/>
    <property type="match status" value="1"/>
</dbReference>
<dbReference type="InterPro" id="IPR011059">
    <property type="entry name" value="Metal-dep_hydrolase_composite"/>
</dbReference>
<dbReference type="AlphaFoldDB" id="A0A812S2N6"/>
<keyword evidence="7" id="KW-1185">Reference proteome</keyword>
<dbReference type="SUPFAM" id="SSF51556">
    <property type="entry name" value="Metallo-dependent hydrolases"/>
    <property type="match status" value="1"/>
</dbReference>
<dbReference type="GO" id="GO:0016812">
    <property type="term" value="F:hydrolase activity, acting on carbon-nitrogen (but not peptide) bonds, in cyclic amides"/>
    <property type="evidence" value="ECO:0007669"/>
    <property type="project" value="TreeGrafter"/>
</dbReference>
<dbReference type="InterPro" id="IPR029052">
    <property type="entry name" value="Metallo-depent_PP-like"/>
</dbReference>
<dbReference type="InterPro" id="IPR032466">
    <property type="entry name" value="Metal_Hydrolase"/>
</dbReference>
<evidence type="ECO:0000259" key="5">
    <source>
        <dbReference type="Pfam" id="PF12850"/>
    </source>
</evidence>
<evidence type="ECO:0000256" key="2">
    <source>
        <dbReference type="ARBA" id="ARBA00008829"/>
    </source>
</evidence>
<dbReference type="InterPro" id="IPR024654">
    <property type="entry name" value="Calcineurin-like_PHP_lpxH"/>
</dbReference>
<gene>
    <name evidence="6" type="ORF">SPIL2461_LOCUS11334</name>
</gene>
<dbReference type="InterPro" id="IPR050378">
    <property type="entry name" value="Metallo-dep_Hydrolases_sf"/>
</dbReference>
<dbReference type="NCBIfam" id="TIGR00040">
    <property type="entry name" value="yfcE"/>
    <property type="match status" value="1"/>
</dbReference>
<evidence type="ECO:0000313" key="6">
    <source>
        <dbReference type="EMBL" id="CAE7458835.1"/>
    </source>
</evidence>
<dbReference type="Pfam" id="PF12850">
    <property type="entry name" value="Metallophos_2"/>
    <property type="match status" value="1"/>
</dbReference>
<reference evidence="6" key="1">
    <citation type="submission" date="2021-02" db="EMBL/GenBank/DDBJ databases">
        <authorList>
            <person name="Dougan E. K."/>
            <person name="Rhodes N."/>
            <person name="Thang M."/>
            <person name="Chan C."/>
        </authorList>
    </citation>
    <scope>NUCLEOTIDE SEQUENCE</scope>
</reference>
<proteinExistence type="inferred from homology"/>
<evidence type="ECO:0000313" key="7">
    <source>
        <dbReference type="Proteomes" id="UP000649617"/>
    </source>
</evidence>
<evidence type="ECO:0000256" key="4">
    <source>
        <dbReference type="RuleBase" id="RU362040"/>
    </source>
</evidence>
<comment type="caution">
    <text evidence="6">The sequence shown here is derived from an EMBL/GenBank/DDBJ whole genome shotgun (WGS) entry which is preliminary data.</text>
</comment>
<protein>
    <recommendedName>
        <fullName evidence="3 4">Vacuolar protein sorting-associated protein 29</fullName>
    </recommendedName>
</protein>
<organism evidence="6 7">
    <name type="scientific">Symbiodinium pilosum</name>
    <name type="common">Dinoflagellate</name>
    <dbReference type="NCBI Taxonomy" id="2952"/>
    <lineage>
        <taxon>Eukaryota</taxon>
        <taxon>Sar</taxon>
        <taxon>Alveolata</taxon>
        <taxon>Dinophyceae</taxon>
        <taxon>Suessiales</taxon>
        <taxon>Symbiodiniaceae</taxon>
        <taxon>Symbiodinium</taxon>
    </lineage>
</organism>
<dbReference type="EMBL" id="CAJNIZ010022223">
    <property type="protein sequence ID" value="CAE7458835.1"/>
    <property type="molecule type" value="Genomic_DNA"/>
</dbReference>
<dbReference type="Gene3D" id="3.20.20.140">
    <property type="entry name" value="Metal-dependent hydrolases"/>
    <property type="match status" value="1"/>
</dbReference>
<evidence type="ECO:0000256" key="3">
    <source>
        <dbReference type="ARBA" id="ARBA00017767"/>
    </source>
</evidence>
<dbReference type="GO" id="GO:0005829">
    <property type="term" value="C:cytosol"/>
    <property type="evidence" value="ECO:0007669"/>
    <property type="project" value="TreeGrafter"/>
</dbReference>
<name>A0A812S2N6_SYMPI</name>
<accession>A0A812S2N6</accession>
<dbReference type="PANTHER" id="PTHR11647:SF1">
    <property type="entry name" value="COLLAPSIN RESPONSE MEDIATOR PROTEIN"/>
    <property type="match status" value="1"/>
</dbReference>
<dbReference type="Proteomes" id="UP000649617">
    <property type="component" value="Unassembled WGS sequence"/>
</dbReference>
<dbReference type="Gene3D" id="3.60.21.10">
    <property type="match status" value="1"/>
</dbReference>
<dbReference type="OrthoDB" id="194468at2759"/>
<comment type="similarity">
    <text evidence="2">Belongs to the metallo-dependent hydrolases superfamily. Hydantoinase/dihydropyrimidinase family.</text>
</comment>
<dbReference type="PANTHER" id="PTHR11647">
    <property type="entry name" value="HYDRANTOINASE/DIHYDROPYRIMIDINASE FAMILY MEMBER"/>
    <property type="match status" value="1"/>
</dbReference>
<dbReference type="SUPFAM" id="SSF51338">
    <property type="entry name" value="Composite domain of metallo-dependent hydrolases"/>
    <property type="match status" value="1"/>
</dbReference>
<sequence length="773" mass="86433">MSAPWDLVIQNAKVFDGTGAAGKVADVAIRDGVIAAIGAQLPEQSAAATADAAGKWLIPGLLDIHTHEDLEVELDAGLPEMVRHGTTSAVVGNCSIGLAFGAQRTPEQDPIVDCFARVENIPKTVLAKAADKATWNNPRDYLAHLDELPLGANIAPFVPHSMLRIEVMGLEASITRDPTRVELDKMVGILDECLQAGYLGLSTDGLPLHFLANQPHVDKRIPTQYASFDEYKTLTDVVRKHDRVWQMTPATDNGALTVKLFMLSSGRLYKKPLKITALAALDSVNNRQNKARALLFANLLNTDLLQGNFRMQALSAPFRIYSEGAVSPLAEANPLLRRLIETELEDVEARRKILAEPEFVDAFRAMWSKGKSGFNLGHLRRKLRLEREFLTRDLNDMEIFRVPVAGWVGQTLQYAYDRYQLWCRQPDSIVEDEEQRVFDALGKNIRDDAEFFLMLLNHYDRDLYWHYVSANRNPEVVKQLLLHPKLLPGFNDSGAHVTNMAFFDGNLRALHIGLNDSEATFSHMLKRLTREPAEFFGLDVGRLDIGAKADLALLNPEALRNYKGEDSIRYIYRDVFDCHQLVNRSDGVVAGVYVAGEQIAPAFADVDMIFHAGDIHDLYVLDELEKIAPVTAARGNGEDGSGGRPVQPEDPRVKYAWLLEIEGLWVGLTHYVPVPERPPNFTMAHWVERFFPERKPDVIVSGDTHREAIATIDGIYCVNPGSPTYPHNYDTQYGTIGFLDLDEGKAEASIFQIVEEGIIPFDWDAIPPWKLRR</sequence>
<evidence type="ECO:0000256" key="1">
    <source>
        <dbReference type="ARBA" id="ARBA00005945"/>
    </source>
</evidence>
<comment type="similarity">
    <text evidence="1 4">Belongs to the VPS29 family.</text>
</comment>
<feature type="domain" description="Calcineurin-like phosphoesterase" evidence="5">
    <location>
        <begin position="598"/>
        <end position="743"/>
    </location>
</feature>
<dbReference type="InterPro" id="IPR000979">
    <property type="entry name" value="Phosphodiesterase_MJ0936/Vps29"/>
</dbReference>